<dbReference type="EMBL" id="GCKF01034859">
    <property type="protein sequence ID" value="JAG97117.1"/>
    <property type="molecule type" value="Transcribed_RNA"/>
</dbReference>
<evidence type="ECO:0000259" key="1">
    <source>
        <dbReference type="Pfam" id="PF09353"/>
    </source>
</evidence>
<name>A0A0D6QZW1_ARACU</name>
<reference evidence="2" key="1">
    <citation type="submission" date="2015-03" db="EMBL/GenBank/DDBJ databases">
        <title>A transcriptome of Araucaria cunninghamii, an australian fine timber species.</title>
        <authorList>
            <person name="Jing Yi C.J.Y."/>
            <person name="Yin San L.Y.S."/>
            <person name="Abdul Karim S.S."/>
            <person name="Wan Azmi N.N."/>
            <person name="Hercus R.R."/>
            <person name="Croft L.L."/>
        </authorList>
    </citation>
    <scope>NUCLEOTIDE SEQUENCE</scope>
    <source>
        <strain evidence="2">MI0301</strain>
        <tissue evidence="2">Leaf</tissue>
    </source>
</reference>
<feature type="domain" description="DUF1995" evidence="1">
    <location>
        <begin position="51"/>
        <end position="256"/>
    </location>
</feature>
<dbReference type="InterPro" id="IPR053021">
    <property type="entry name" value="Chloroplast_ADK"/>
</dbReference>
<dbReference type="EMBL" id="GCKF01034858">
    <property type="protein sequence ID" value="JAG97118.1"/>
    <property type="molecule type" value="Transcribed_RNA"/>
</dbReference>
<dbReference type="AlphaFoldDB" id="A0A0D6QZW1"/>
<dbReference type="Pfam" id="PF09353">
    <property type="entry name" value="DUF1995"/>
    <property type="match status" value="1"/>
</dbReference>
<evidence type="ECO:0000313" key="2">
    <source>
        <dbReference type="EMBL" id="JAG97117.1"/>
    </source>
</evidence>
<protein>
    <recommendedName>
        <fullName evidence="1">DUF1995 domain-containing protein</fullName>
    </recommendedName>
</protein>
<dbReference type="PANTHER" id="PTHR35509">
    <property type="entry name" value="DOMAIN PROTEIN, PUTATIVE (DUF1995)-RELATED"/>
    <property type="match status" value="1"/>
</dbReference>
<organism evidence="2">
    <name type="scientific">Araucaria cunninghamii</name>
    <name type="common">Hoop pine</name>
    <name type="synonym">Moreton Bay pine</name>
    <dbReference type="NCBI Taxonomy" id="56994"/>
    <lineage>
        <taxon>Eukaryota</taxon>
        <taxon>Viridiplantae</taxon>
        <taxon>Streptophyta</taxon>
        <taxon>Embryophyta</taxon>
        <taxon>Tracheophyta</taxon>
        <taxon>Spermatophyta</taxon>
        <taxon>Pinopsida</taxon>
        <taxon>Pinidae</taxon>
        <taxon>Conifers II</taxon>
        <taxon>Araucariales</taxon>
        <taxon>Araucariaceae</taxon>
        <taxon>Araucaria</taxon>
    </lineage>
</organism>
<dbReference type="InterPro" id="IPR018962">
    <property type="entry name" value="DUF1995"/>
</dbReference>
<proteinExistence type="predicted"/>
<sequence length="287" mass="32305">MALIHATSIQLCHTKFGHHQPPRGRVVASASNDNTPKIAETAQRRRRYSLPTTLEESINQAKLACRYAIEDGSTRLQLEFLLPLIGATDLDDWPGGIQQQFKAAVPVVSSLLNGIIEDEAAAADNSYKIYFLDEGDATGVWEKDEIALVLFPTAESLPAIENLEKIKNRPLLLLNPQWQAGQVISDFGFGEQRKQREKLVESFSTVYFLKQVRILGEDVRLLKTYPGDWQVFVIDKGGSIDCIATEEEKPSYKRLQDILKERKGSVANKGWFGRLMNELKFNQDSLK</sequence>
<dbReference type="PANTHER" id="PTHR35509:SF4">
    <property type="entry name" value="DUF1995 DOMAIN-CONTAINING PROTEIN"/>
    <property type="match status" value="1"/>
</dbReference>
<accession>A0A0D6QZW1</accession>